<dbReference type="AlphaFoldDB" id="A0A3B0C076"/>
<accession>A0A3B0C076</accession>
<protein>
    <submittedName>
        <fullName evidence="1">Helicase</fullName>
    </submittedName>
</protein>
<keyword evidence="2" id="KW-1185">Reference proteome</keyword>
<sequence>MGVRISNAKTRCTKFTTDKRKTLAELGLHWTA</sequence>
<proteinExistence type="predicted"/>
<name>A0A3B0C076_9ACTN</name>
<reference evidence="1 2" key="1">
    <citation type="journal article" date="2015" name="Antonie Van Leeuwenhoek">
        <title>Streptomyces klenkii sp. nov., isolated from deep marine sediment.</title>
        <authorList>
            <person name="Veyisoglu A."/>
            <person name="Sahin N."/>
        </authorList>
    </citation>
    <scope>NUCLEOTIDE SEQUENCE [LARGE SCALE GENOMIC DNA]</scope>
    <source>
        <strain evidence="1 2">KCTC 29202</strain>
    </source>
</reference>
<keyword evidence="1" id="KW-0347">Helicase</keyword>
<keyword evidence="1" id="KW-0067">ATP-binding</keyword>
<organism evidence="1 2">
    <name type="scientific">Streptomyces klenkii</name>
    <dbReference type="NCBI Taxonomy" id="1420899"/>
    <lineage>
        <taxon>Bacteria</taxon>
        <taxon>Bacillati</taxon>
        <taxon>Actinomycetota</taxon>
        <taxon>Actinomycetes</taxon>
        <taxon>Kitasatosporales</taxon>
        <taxon>Streptomycetaceae</taxon>
        <taxon>Streptomyces</taxon>
    </lineage>
</organism>
<comment type="caution">
    <text evidence="1">The sequence shown here is derived from an EMBL/GenBank/DDBJ whole genome shotgun (WGS) entry which is preliminary data.</text>
</comment>
<evidence type="ECO:0000313" key="2">
    <source>
        <dbReference type="Proteomes" id="UP000270343"/>
    </source>
</evidence>
<evidence type="ECO:0000313" key="1">
    <source>
        <dbReference type="EMBL" id="RKN77808.1"/>
    </source>
</evidence>
<keyword evidence="1" id="KW-0378">Hydrolase</keyword>
<dbReference type="Proteomes" id="UP000270343">
    <property type="component" value="Unassembled WGS sequence"/>
</dbReference>
<dbReference type="EMBL" id="RBAM01000001">
    <property type="protein sequence ID" value="RKN77808.1"/>
    <property type="molecule type" value="Genomic_DNA"/>
</dbReference>
<gene>
    <name evidence="1" type="ORF">D7231_03225</name>
</gene>
<keyword evidence="1" id="KW-0547">Nucleotide-binding</keyword>
<dbReference type="GO" id="GO:0004386">
    <property type="term" value="F:helicase activity"/>
    <property type="evidence" value="ECO:0007669"/>
    <property type="project" value="UniProtKB-KW"/>
</dbReference>